<reference evidence="2" key="1">
    <citation type="submission" date="2020-03" db="EMBL/GenBank/DDBJ databases">
        <authorList>
            <person name="Weist P."/>
        </authorList>
    </citation>
    <scope>NUCLEOTIDE SEQUENCE</scope>
</reference>
<gene>
    <name evidence="2" type="ORF">PLEPLA_LOCUS16143</name>
</gene>
<proteinExistence type="predicted"/>
<protein>
    <submittedName>
        <fullName evidence="2">Uncharacterized protein</fullName>
    </submittedName>
</protein>
<name>A0A9N7YJR4_PLEPL</name>
<keyword evidence="3" id="KW-1185">Reference proteome</keyword>
<dbReference type="Proteomes" id="UP001153269">
    <property type="component" value="Unassembled WGS sequence"/>
</dbReference>
<evidence type="ECO:0000256" key="1">
    <source>
        <dbReference type="SAM" id="MobiDB-lite"/>
    </source>
</evidence>
<feature type="region of interest" description="Disordered" evidence="1">
    <location>
        <begin position="97"/>
        <end position="117"/>
    </location>
</feature>
<evidence type="ECO:0000313" key="3">
    <source>
        <dbReference type="Proteomes" id="UP001153269"/>
    </source>
</evidence>
<dbReference type="AlphaFoldDB" id="A0A9N7YJR4"/>
<organism evidence="2 3">
    <name type="scientific">Pleuronectes platessa</name>
    <name type="common">European plaice</name>
    <dbReference type="NCBI Taxonomy" id="8262"/>
    <lineage>
        <taxon>Eukaryota</taxon>
        <taxon>Metazoa</taxon>
        <taxon>Chordata</taxon>
        <taxon>Craniata</taxon>
        <taxon>Vertebrata</taxon>
        <taxon>Euteleostomi</taxon>
        <taxon>Actinopterygii</taxon>
        <taxon>Neopterygii</taxon>
        <taxon>Teleostei</taxon>
        <taxon>Neoteleostei</taxon>
        <taxon>Acanthomorphata</taxon>
        <taxon>Carangaria</taxon>
        <taxon>Pleuronectiformes</taxon>
        <taxon>Pleuronectoidei</taxon>
        <taxon>Pleuronectidae</taxon>
        <taxon>Pleuronectes</taxon>
    </lineage>
</organism>
<dbReference type="EMBL" id="CADEAL010001027">
    <property type="protein sequence ID" value="CAB1428178.1"/>
    <property type="molecule type" value="Genomic_DNA"/>
</dbReference>
<accession>A0A9N7YJR4</accession>
<sequence>MKKRSWTRRRRRLRADAGAPPLLLYRLRPSPGCSHMFLFERVGPDNLLLLLLHIGVKERKGAAWTEEVTLVDLKNGNNGAEDTRNVLLSRGTSTDRQIPHFVSSSSSSSSCSCSSSF</sequence>
<evidence type="ECO:0000313" key="2">
    <source>
        <dbReference type="EMBL" id="CAB1428178.1"/>
    </source>
</evidence>
<comment type="caution">
    <text evidence="2">The sequence shown here is derived from an EMBL/GenBank/DDBJ whole genome shotgun (WGS) entry which is preliminary data.</text>
</comment>
<feature type="compositionally biased region" description="Low complexity" evidence="1">
    <location>
        <begin position="103"/>
        <end position="117"/>
    </location>
</feature>